<dbReference type="EMBL" id="CADCWM010000429">
    <property type="protein sequence ID" value="CAA9557955.1"/>
    <property type="molecule type" value="Genomic_DNA"/>
</dbReference>
<dbReference type="SUPFAM" id="SSF52507">
    <property type="entry name" value="Homo-oligomeric flavin-containing Cys decarboxylases, HFCD"/>
    <property type="match status" value="1"/>
</dbReference>
<sequence>MSSLDTVYLIVTGTSATPAVAPDLVAGLAARFSTVLVLATPNAARVVAPWELSRLPGARLVESYFDPAILPRPPEGLVLVAPCGFNSLNKLAAGIADNLALSVAAEAIGRGTPVLVGIAVNTPLWAHPRAVESAATLRRWGVTVLDPVRVDDQTRLAPVEAILAAVDRRTAG</sequence>
<dbReference type="InterPro" id="IPR036551">
    <property type="entry name" value="Flavin_trans-like"/>
</dbReference>
<dbReference type="GO" id="GO:0015937">
    <property type="term" value="P:coenzyme A biosynthetic process"/>
    <property type="evidence" value="ECO:0007669"/>
    <property type="project" value="TreeGrafter"/>
</dbReference>
<name>A0A6J4UW86_9BACT</name>
<evidence type="ECO:0000313" key="2">
    <source>
        <dbReference type="EMBL" id="CAA9557955.1"/>
    </source>
</evidence>
<dbReference type="Gene3D" id="3.40.50.1950">
    <property type="entry name" value="Flavin prenyltransferase-like"/>
    <property type="match status" value="1"/>
</dbReference>
<dbReference type="PANTHER" id="PTHR14359:SF6">
    <property type="entry name" value="PHOSPHOPANTOTHENOYLCYSTEINE DECARBOXYLASE"/>
    <property type="match status" value="1"/>
</dbReference>
<evidence type="ECO:0000259" key="1">
    <source>
        <dbReference type="Pfam" id="PF02441"/>
    </source>
</evidence>
<protein>
    <recommendedName>
        <fullName evidence="1">Flavoprotein domain-containing protein</fullName>
    </recommendedName>
</protein>
<reference evidence="2" key="1">
    <citation type="submission" date="2020-02" db="EMBL/GenBank/DDBJ databases">
        <authorList>
            <person name="Meier V. D."/>
        </authorList>
    </citation>
    <scope>NUCLEOTIDE SEQUENCE</scope>
    <source>
        <strain evidence="2">AVDCRST_MAG88</strain>
    </source>
</reference>
<dbReference type="Pfam" id="PF02441">
    <property type="entry name" value="Flavoprotein"/>
    <property type="match status" value="1"/>
</dbReference>
<feature type="domain" description="Flavoprotein" evidence="1">
    <location>
        <begin position="7"/>
        <end position="124"/>
    </location>
</feature>
<dbReference type="GO" id="GO:0071513">
    <property type="term" value="C:phosphopantothenoylcysteine decarboxylase complex"/>
    <property type="evidence" value="ECO:0007669"/>
    <property type="project" value="TreeGrafter"/>
</dbReference>
<organism evidence="2">
    <name type="scientific">uncultured Thermomicrobiales bacterium</name>
    <dbReference type="NCBI Taxonomy" id="1645740"/>
    <lineage>
        <taxon>Bacteria</taxon>
        <taxon>Pseudomonadati</taxon>
        <taxon>Thermomicrobiota</taxon>
        <taxon>Thermomicrobia</taxon>
        <taxon>Thermomicrobiales</taxon>
        <taxon>environmental samples</taxon>
    </lineage>
</organism>
<accession>A0A6J4UW86</accession>
<dbReference type="GO" id="GO:0004633">
    <property type="term" value="F:phosphopantothenoylcysteine decarboxylase activity"/>
    <property type="evidence" value="ECO:0007669"/>
    <property type="project" value="TreeGrafter"/>
</dbReference>
<dbReference type="GO" id="GO:0010181">
    <property type="term" value="F:FMN binding"/>
    <property type="evidence" value="ECO:0007669"/>
    <property type="project" value="TreeGrafter"/>
</dbReference>
<dbReference type="PANTHER" id="PTHR14359">
    <property type="entry name" value="HOMO-OLIGOMERIC FLAVIN CONTAINING CYS DECARBOXYLASE FAMILY"/>
    <property type="match status" value="1"/>
</dbReference>
<gene>
    <name evidence="2" type="ORF">AVDCRST_MAG88-1263</name>
</gene>
<dbReference type="InterPro" id="IPR003382">
    <property type="entry name" value="Flavoprotein"/>
</dbReference>
<proteinExistence type="predicted"/>
<dbReference type="AlphaFoldDB" id="A0A6J4UW86"/>